<dbReference type="GO" id="GO:0042802">
    <property type="term" value="F:identical protein binding"/>
    <property type="evidence" value="ECO:0007669"/>
    <property type="project" value="TreeGrafter"/>
</dbReference>
<comment type="similarity">
    <text evidence="2">Belongs to the class-III pyridoxal-phosphate-dependent aminotransferase family.</text>
</comment>
<dbReference type="Proteomes" id="UP001213000">
    <property type="component" value="Unassembled WGS sequence"/>
</dbReference>
<comment type="cofactor">
    <cofactor evidence="1">
        <name>pyridoxal 5'-phosphate</name>
        <dbReference type="ChEBI" id="CHEBI:597326"/>
    </cofactor>
</comment>
<evidence type="ECO:0000256" key="6">
    <source>
        <dbReference type="SAM" id="MobiDB-lite"/>
    </source>
</evidence>
<evidence type="ECO:0000256" key="1">
    <source>
        <dbReference type="ARBA" id="ARBA00001933"/>
    </source>
</evidence>
<proteinExistence type="inferred from homology"/>
<feature type="region of interest" description="Disordered" evidence="6">
    <location>
        <begin position="31"/>
        <end position="52"/>
    </location>
</feature>
<dbReference type="PANTHER" id="PTHR11986:SF79">
    <property type="entry name" value="ACETYLORNITHINE AMINOTRANSFERASE, MITOCHONDRIAL"/>
    <property type="match status" value="1"/>
</dbReference>
<dbReference type="PANTHER" id="PTHR11986">
    <property type="entry name" value="AMINOTRANSFERASE CLASS III"/>
    <property type="match status" value="1"/>
</dbReference>
<protein>
    <recommendedName>
        <fullName evidence="9">Acetylornithine aminotransferase</fullName>
    </recommendedName>
</protein>
<dbReference type="EMBL" id="JANIEX010000886">
    <property type="protein sequence ID" value="KAJ3562303.1"/>
    <property type="molecule type" value="Genomic_DNA"/>
</dbReference>
<dbReference type="Pfam" id="PF00202">
    <property type="entry name" value="Aminotran_3"/>
    <property type="match status" value="1"/>
</dbReference>
<organism evidence="7 8">
    <name type="scientific">Leucocoprinus birnbaumii</name>
    <dbReference type="NCBI Taxonomy" id="56174"/>
    <lineage>
        <taxon>Eukaryota</taxon>
        <taxon>Fungi</taxon>
        <taxon>Dikarya</taxon>
        <taxon>Basidiomycota</taxon>
        <taxon>Agaricomycotina</taxon>
        <taxon>Agaricomycetes</taxon>
        <taxon>Agaricomycetidae</taxon>
        <taxon>Agaricales</taxon>
        <taxon>Agaricineae</taxon>
        <taxon>Agaricaceae</taxon>
        <taxon>Leucocoprinus</taxon>
    </lineage>
</organism>
<evidence type="ECO:0000256" key="3">
    <source>
        <dbReference type="ARBA" id="ARBA00022576"/>
    </source>
</evidence>
<reference evidence="7" key="1">
    <citation type="submission" date="2022-07" db="EMBL/GenBank/DDBJ databases">
        <title>Genome Sequence of Leucocoprinus birnbaumii.</title>
        <authorList>
            <person name="Buettner E."/>
        </authorList>
    </citation>
    <scope>NUCLEOTIDE SEQUENCE</scope>
    <source>
        <strain evidence="7">VT141</strain>
    </source>
</reference>
<dbReference type="InterPro" id="IPR015424">
    <property type="entry name" value="PyrdxlP-dep_Trfase"/>
</dbReference>
<dbReference type="CDD" id="cd00610">
    <property type="entry name" value="OAT_like"/>
    <property type="match status" value="1"/>
</dbReference>
<dbReference type="InterPro" id="IPR015421">
    <property type="entry name" value="PyrdxlP-dep_Trfase_major"/>
</dbReference>
<dbReference type="GO" id="GO:0008483">
    <property type="term" value="F:transaminase activity"/>
    <property type="evidence" value="ECO:0007669"/>
    <property type="project" value="UniProtKB-KW"/>
</dbReference>
<dbReference type="SUPFAM" id="SSF53383">
    <property type="entry name" value="PLP-dependent transferases"/>
    <property type="match status" value="1"/>
</dbReference>
<comment type="caution">
    <text evidence="7">The sequence shown here is derived from an EMBL/GenBank/DDBJ whole genome shotgun (WGS) entry which is preliminary data.</text>
</comment>
<evidence type="ECO:0008006" key="9">
    <source>
        <dbReference type="Google" id="ProtNLM"/>
    </source>
</evidence>
<dbReference type="GO" id="GO:0030170">
    <property type="term" value="F:pyridoxal phosphate binding"/>
    <property type="evidence" value="ECO:0007669"/>
    <property type="project" value="InterPro"/>
</dbReference>
<name>A0AAD5VK77_9AGAR</name>
<dbReference type="Gene3D" id="3.40.640.10">
    <property type="entry name" value="Type I PLP-dependent aspartate aminotransferase-like (Major domain)"/>
    <property type="match status" value="1"/>
</dbReference>
<keyword evidence="4" id="KW-0808">Transferase</keyword>
<dbReference type="InterPro" id="IPR015422">
    <property type="entry name" value="PyrdxlP-dep_Trfase_small"/>
</dbReference>
<dbReference type="InterPro" id="IPR050103">
    <property type="entry name" value="Class-III_PLP-dep_AT"/>
</dbReference>
<accession>A0AAD5VK77</accession>
<keyword evidence="5" id="KW-0663">Pyridoxal phosphate</keyword>
<evidence type="ECO:0000256" key="2">
    <source>
        <dbReference type="ARBA" id="ARBA00008954"/>
    </source>
</evidence>
<keyword evidence="3" id="KW-0032">Aminotransferase</keyword>
<dbReference type="InterPro" id="IPR049704">
    <property type="entry name" value="Aminotrans_3_PPA_site"/>
</dbReference>
<sequence length="560" mass="61362">MMKRLEMKFYKHFQGLYASIRVIFQGEKDEGREREYMSRKRGTGSTTSRPHKSALSRLLTLTYLPDMPPRLPTLSRLVLRSPSATSITRNVLPRRVTAAGMSTSAERQSDFQALRQLGAKHITKGLGRITEGIMVKGEGSYVYYDDGRKYLDFTCGIGVTNLGHAHERVSRAAADQCMGIVHSQCSIAMHEPYLRLIQRLLPVMPDPSLDSFFFWNSGSEAVEASIKMSRYLTGRQNVICMQGAYHGRTYGAMAVTKSKTIYSEFTGPLMPGVYSIPFPYWHHFNLPPTTPTSTLVEQSLYQLDLLLAQQTAPKDTACIIVESVLGEGGYVPTPPEFLQGLRQVCDKHGIILIIDEVQSGFGRASDGKGLFAVEESGVKPDILIIAKGLGNGFPISGVISRSELTDKLKPGSMGGTYAGNAVSCAAAAEVLQVFHDEKILDNVAARSQQLFSSLRALQSSNDLGPYILDVRGKGLMIGVEFVTPKSTTDGIVPDVGVVAGAPEKMASRVAKKCIEKGMLILTTSVYETIRFIPPLNVSEEDVKKGFGIFEEAVREVVREG</sequence>
<gene>
    <name evidence="7" type="ORF">NP233_g9664</name>
</gene>
<dbReference type="Gene3D" id="3.90.1150.10">
    <property type="entry name" value="Aspartate Aminotransferase, domain 1"/>
    <property type="match status" value="1"/>
</dbReference>
<dbReference type="PROSITE" id="PS00600">
    <property type="entry name" value="AA_TRANSFER_CLASS_3"/>
    <property type="match status" value="1"/>
</dbReference>
<dbReference type="FunFam" id="3.40.640.10:FF:000013">
    <property type="entry name" value="4-aminobutyrate aminotransferase"/>
    <property type="match status" value="1"/>
</dbReference>
<dbReference type="AlphaFoldDB" id="A0AAD5VK77"/>
<evidence type="ECO:0000313" key="7">
    <source>
        <dbReference type="EMBL" id="KAJ3562303.1"/>
    </source>
</evidence>
<evidence type="ECO:0000256" key="4">
    <source>
        <dbReference type="ARBA" id="ARBA00022679"/>
    </source>
</evidence>
<dbReference type="InterPro" id="IPR005814">
    <property type="entry name" value="Aminotrans_3"/>
</dbReference>
<keyword evidence="8" id="KW-1185">Reference proteome</keyword>
<evidence type="ECO:0000313" key="8">
    <source>
        <dbReference type="Proteomes" id="UP001213000"/>
    </source>
</evidence>
<evidence type="ECO:0000256" key="5">
    <source>
        <dbReference type="ARBA" id="ARBA00022898"/>
    </source>
</evidence>